<evidence type="ECO:0000313" key="3">
    <source>
        <dbReference type="Proteomes" id="UP000031327"/>
    </source>
</evidence>
<dbReference type="EMBL" id="JWIC01000010">
    <property type="protein sequence ID" value="KID54549.1"/>
    <property type="molecule type" value="Genomic_DNA"/>
</dbReference>
<dbReference type="RefSeq" id="WP_039611456.1">
    <property type="nucleotide sequence ID" value="NZ_JWIC01000010.1"/>
</dbReference>
<protein>
    <recommendedName>
        <fullName evidence="4">Energy transducer TonB</fullName>
    </recommendedName>
</protein>
<name>A0A0C1MCP6_9GAMM</name>
<accession>A0A0C1MCP6</accession>
<feature type="chain" id="PRO_5002153667" description="Energy transducer TonB" evidence="1">
    <location>
        <begin position="25"/>
        <end position="184"/>
    </location>
</feature>
<proteinExistence type="predicted"/>
<dbReference type="OrthoDB" id="6290542at2"/>
<dbReference type="AlphaFoldDB" id="A0A0C1MCP6"/>
<organism evidence="2 3">
    <name type="scientific">Pseudoalteromonas luteoviolacea</name>
    <dbReference type="NCBI Taxonomy" id="43657"/>
    <lineage>
        <taxon>Bacteria</taxon>
        <taxon>Pseudomonadati</taxon>
        <taxon>Pseudomonadota</taxon>
        <taxon>Gammaproteobacteria</taxon>
        <taxon>Alteromonadales</taxon>
        <taxon>Pseudoalteromonadaceae</taxon>
        <taxon>Pseudoalteromonas</taxon>
    </lineage>
</organism>
<evidence type="ECO:0000313" key="2">
    <source>
        <dbReference type="EMBL" id="KID54549.1"/>
    </source>
</evidence>
<dbReference type="Proteomes" id="UP000031327">
    <property type="component" value="Unassembled WGS sequence"/>
</dbReference>
<keyword evidence="1" id="KW-0732">Signal</keyword>
<feature type="signal peptide" evidence="1">
    <location>
        <begin position="1"/>
        <end position="24"/>
    </location>
</feature>
<comment type="caution">
    <text evidence="2">The sequence shown here is derived from an EMBL/GenBank/DDBJ whole genome shotgun (WGS) entry which is preliminary data.</text>
</comment>
<evidence type="ECO:0008006" key="4">
    <source>
        <dbReference type="Google" id="ProtNLM"/>
    </source>
</evidence>
<evidence type="ECO:0000256" key="1">
    <source>
        <dbReference type="SAM" id="SignalP"/>
    </source>
</evidence>
<gene>
    <name evidence="2" type="ORF">JF50_21730</name>
</gene>
<sequence length="184" mass="20621">MKAKVVIALLCTAAAGYIGMSLYAPEETQQVQNQPVEHEKETLPVAEKEIIEESSEPMNTNIKTAEEIIAEAKAYKGTSTLIEKTRNVDKSQEDQYYDFIITNFPQLKEQVNDYREAARIQNERVSSLQALVEERNKQALVSGTANTGVDQEIMYERELLIAQAKELGRQGMALNEAVRLAAQN</sequence>
<reference evidence="2 3" key="1">
    <citation type="submission" date="2014-12" db="EMBL/GenBank/DDBJ databases">
        <title>Draft Genome Sequence of Pseudoalteromonas luteoviolacea HI1.</title>
        <authorList>
            <person name="Asahina A.Y."/>
            <person name="Hadfield M.G."/>
        </authorList>
    </citation>
    <scope>NUCLEOTIDE SEQUENCE [LARGE SCALE GENOMIC DNA]</scope>
    <source>
        <strain evidence="2 3">HI1</strain>
    </source>
</reference>